<dbReference type="AlphaFoldDB" id="A0A4C1WHW0"/>
<protein>
    <submittedName>
        <fullName evidence="1">Uncharacterized protein</fullName>
    </submittedName>
</protein>
<sequence length="124" mass="13535">MKSFNGGVAPTFAARAARSPTTLTLRSSNEVHPERRARGRLARAITREGSIAVGGLTCNTILDVGFQLLNIRTRRINIDHVSVISCGRTQKYNDSVIGVRKAVPHRYRAVKETEKNNYGGQTGG</sequence>
<evidence type="ECO:0000313" key="2">
    <source>
        <dbReference type="Proteomes" id="UP000299102"/>
    </source>
</evidence>
<accession>A0A4C1WHW0</accession>
<gene>
    <name evidence="1" type="ORF">EVAR_37044_1</name>
</gene>
<reference evidence="1 2" key="1">
    <citation type="journal article" date="2019" name="Commun. Biol.">
        <title>The bagworm genome reveals a unique fibroin gene that provides high tensile strength.</title>
        <authorList>
            <person name="Kono N."/>
            <person name="Nakamura H."/>
            <person name="Ohtoshi R."/>
            <person name="Tomita M."/>
            <person name="Numata K."/>
            <person name="Arakawa K."/>
        </authorList>
    </citation>
    <scope>NUCLEOTIDE SEQUENCE [LARGE SCALE GENOMIC DNA]</scope>
</reference>
<name>A0A4C1WHW0_EUMVA</name>
<evidence type="ECO:0000313" key="1">
    <source>
        <dbReference type="EMBL" id="GBP49959.1"/>
    </source>
</evidence>
<keyword evidence="2" id="KW-1185">Reference proteome</keyword>
<comment type="caution">
    <text evidence="1">The sequence shown here is derived from an EMBL/GenBank/DDBJ whole genome shotgun (WGS) entry which is preliminary data.</text>
</comment>
<organism evidence="1 2">
    <name type="scientific">Eumeta variegata</name>
    <name type="common">Bagworm moth</name>
    <name type="synonym">Eumeta japonica</name>
    <dbReference type="NCBI Taxonomy" id="151549"/>
    <lineage>
        <taxon>Eukaryota</taxon>
        <taxon>Metazoa</taxon>
        <taxon>Ecdysozoa</taxon>
        <taxon>Arthropoda</taxon>
        <taxon>Hexapoda</taxon>
        <taxon>Insecta</taxon>
        <taxon>Pterygota</taxon>
        <taxon>Neoptera</taxon>
        <taxon>Endopterygota</taxon>
        <taxon>Lepidoptera</taxon>
        <taxon>Glossata</taxon>
        <taxon>Ditrysia</taxon>
        <taxon>Tineoidea</taxon>
        <taxon>Psychidae</taxon>
        <taxon>Oiketicinae</taxon>
        <taxon>Eumeta</taxon>
    </lineage>
</organism>
<dbReference type="Proteomes" id="UP000299102">
    <property type="component" value="Unassembled WGS sequence"/>
</dbReference>
<proteinExistence type="predicted"/>
<dbReference type="EMBL" id="BGZK01000555">
    <property type="protein sequence ID" value="GBP49959.1"/>
    <property type="molecule type" value="Genomic_DNA"/>
</dbReference>